<dbReference type="RefSeq" id="WP_318105096.1">
    <property type="nucleotide sequence ID" value="NZ_CP137573.1"/>
</dbReference>
<organism evidence="1 2">
    <name type="scientific">Streptomyces solicathayae</name>
    <dbReference type="NCBI Taxonomy" id="3081768"/>
    <lineage>
        <taxon>Bacteria</taxon>
        <taxon>Bacillati</taxon>
        <taxon>Actinomycetota</taxon>
        <taxon>Actinomycetes</taxon>
        <taxon>Kitasatosporales</taxon>
        <taxon>Streptomycetaceae</taxon>
        <taxon>Streptomyces</taxon>
    </lineage>
</organism>
<sequence>MFALIEEVRRVADMQDHALRVRAAVDLMGELQAAVVETSRMRKESIAWLRDHGYSMADVAKLMGVSRARVAQLRDAGPAPERVFLGTERAQVLVPMRPGERDYVALEDSSAGQKLVALAHQFQLDGDLGYIPTTGEVDLNREDLIVVCGPKTSSMTAAALQADPRLSFETLPDGRWALIERASGKTYTSPSDDPDNPAPSDVAYLGRLPRPDGQGTFLLIAGVHAVGSLGVAHFLTEHLANLYKQAGMAQFSMVVGCDYEPGTKTIEHSRAASEVLLHEAS</sequence>
<dbReference type="EMBL" id="CP137573">
    <property type="protein sequence ID" value="WOX23351.1"/>
    <property type="molecule type" value="Genomic_DNA"/>
</dbReference>
<reference evidence="1 2" key="1">
    <citation type="submission" date="2023-10" db="EMBL/GenBank/DDBJ databases">
        <title>The genome sequence of Streptomyces sp. HUAS YS2.</title>
        <authorList>
            <person name="Mo P."/>
        </authorList>
    </citation>
    <scope>NUCLEOTIDE SEQUENCE [LARGE SCALE GENOMIC DNA]</scope>
    <source>
        <strain evidence="1 2">HUAS YS2</strain>
    </source>
</reference>
<accession>A0ABZ0LV21</accession>
<proteinExistence type="predicted"/>
<name>A0ABZ0LV21_9ACTN</name>
<keyword evidence="2" id="KW-1185">Reference proteome</keyword>
<protein>
    <submittedName>
        <fullName evidence="1">Sigma-70 family RNA polymerase sigma factor</fullName>
    </submittedName>
</protein>
<gene>
    <name evidence="1" type="ORF">R2D22_18930</name>
</gene>
<dbReference type="Proteomes" id="UP001301731">
    <property type="component" value="Chromosome"/>
</dbReference>
<evidence type="ECO:0000313" key="2">
    <source>
        <dbReference type="Proteomes" id="UP001301731"/>
    </source>
</evidence>
<evidence type="ECO:0000313" key="1">
    <source>
        <dbReference type="EMBL" id="WOX23351.1"/>
    </source>
</evidence>